<keyword evidence="5" id="KW-1185">Reference proteome</keyword>
<protein>
    <submittedName>
        <fullName evidence="6">RING-type domain-containing protein</fullName>
    </submittedName>
</protein>
<evidence type="ECO:0000256" key="4">
    <source>
        <dbReference type="SAM" id="MobiDB-lite"/>
    </source>
</evidence>
<reference evidence="6" key="1">
    <citation type="submission" date="2022-11" db="UniProtKB">
        <authorList>
            <consortium name="WormBaseParasite"/>
        </authorList>
    </citation>
    <scope>IDENTIFICATION</scope>
</reference>
<organism evidence="5 6">
    <name type="scientific">Setaria digitata</name>
    <dbReference type="NCBI Taxonomy" id="48799"/>
    <lineage>
        <taxon>Eukaryota</taxon>
        <taxon>Metazoa</taxon>
        <taxon>Ecdysozoa</taxon>
        <taxon>Nematoda</taxon>
        <taxon>Chromadorea</taxon>
        <taxon>Rhabditida</taxon>
        <taxon>Spirurina</taxon>
        <taxon>Spiruromorpha</taxon>
        <taxon>Filarioidea</taxon>
        <taxon>Setariidae</taxon>
        <taxon>Setaria</taxon>
    </lineage>
</organism>
<feature type="region of interest" description="Disordered" evidence="4">
    <location>
        <begin position="67"/>
        <end position="121"/>
    </location>
</feature>
<dbReference type="InterPro" id="IPR017907">
    <property type="entry name" value="Znf_RING_CS"/>
</dbReference>
<evidence type="ECO:0000256" key="2">
    <source>
        <dbReference type="ARBA" id="ARBA00022771"/>
    </source>
</evidence>
<dbReference type="GO" id="GO:0008270">
    <property type="term" value="F:zinc ion binding"/>
    <property type="evidence" value="ECO:0007669"/>
    <property type="project" value="UniProtKB-KW"/>
</dbReference>
<evidence type="ECO:0000313" key="5">
    <source>
        <dbReference type="Proteomes" id="UP000887581"/>
    </source>
</evidence>
<evidence type="ECO:0000256" key="3">
    <source>
        <dbReference type="ARBA" id="ARBA00022833"/>
    </source>
</evidence>
<dbReference type="PROSITE" id="PS00518">
    <property type="entry name" value="ZF_RING_1"/>
    <property type="match status" value="1"/>
</dbReference>
<dbReference type="AlphaFoldDB" id="A0A915PHK7"/>
<name>A0A915PHK7_9BILA</name>
<dbReference type="Proteomes" id="UP000887581">
    <property type="component" value="Unplaced"/>
</dbReference>
<sequence length="121" mass="13439">MQECDGTCGDIYSSDELTKFPCLHALCGMCLNECSLVVQHTCLERDGKFLCPMRECKYLSSKTLHMQQSTVTATDSNSDEKRKNPTEASYDPSSSSTEAVSKLRASKLSESESDEEHINND</sequence>
<keyword evidence="1" id="KW-0479">Metal-binding</keyword>
<proteinExistence type="predicted"/>
<accession>A0A915PHK7</accession>
<evidence type="ECO:0000313" key="6">
    <source>
        <dbReference type="WBParaSite" id="sdigi.contig1.g86.t1"/>
    </source>
</evidence>
<feature type="compositionally biased region" description="Polar residues" evidence="4">
    <location>
        <begin position="67"/>
        <end position="76"/>
    </location>
</feature>
<keyword evidence="3" id="KW-0862">Zinc</keyword>
<keyword evidence="2" id="KW-0863">Zinc-finger</keyword>
<dbReference type="WBParaSite" id="sdigi.contig1.g86.t1">
    <property type="protein sequence ID" value="sdigi.contig1.g86.t1"/>
    <property type="gene ID" value="sdigi.contig1.g86"/>
</dbReference>
<evidence type="ECO:0000256" key="1">
    <source>
        <dbReference type="ARBA" id="ARBA00022723"/>
    </source>
</evidence>